<dbReference type="AlphaFoldDB" id="A0A5P8VSA5"/>
<keyword evidence="2" id="KW-1185">Reference proteome</keyword>
<evidence type="ECO:0000313" key="2">
    <source>
        <dbReference type="Proteomes" id="UP000326678"/>
    </source>
</evidence>
<gene>
    <name evidence="1" type="ORF">GXM_00811</name>
</gene>
<dbReference type="KEGG" id="nsh:GXM_00811"/>
<dbReference type="Proteomes" id="UP000326678">
    <property type="component" value="Chromosome Gxm1"/>
</dbReference>
<accession>A0A5P8VSA5</accession>
<sequence>MFIDRGSGFICTQLQPNPSKEFNLLATGFWLFKCVLTLPSICVKSKKCQGFEGEKLK</sequence>
<reference evidence="1 2" key="1">
    <citation type="submission" date="2019-10" db="EMBL/GenBank/DDBJ databases">
        <title>Genomic and transcriptomic insights into the perfect genentic adaptation of a filamentous nitrogen-fixing cyanobacterium to rice fields.</title>
        <authorList>
            <person name="Chen Z."/>
        </authorList>
    </citation>
    <scope>NUCLEOTIDE SEQUENCE [LARGE SCALE GENOMIC DNA]</scope>
    <source>
        <strain evidence="1">CCNUC1</strain>
    </source>
</reference>
<organism evidence="1 2">
    <name type="scientific">Nostoc sphaeroides CCNUC1</name>
    <dbReference type="NCBI Taxonomy" id="2653204"/>
    <lineage>
        <taxon>Bacteria</taxon>
        <taxon>Bacillati</taxon>
        <taxon>Cyanobacteriota</taxon>
        <taxon>Cyanophyceae</taxon>
        <taxon>Nostocales</taxon>
        <taxon>Nostocaceae</taxon>
        <taxon>Nostoc</taxon>
    </lineage>
</organism>
<dbReference type="EMBL" id="CP045226">
    <property type="protein sequence ID" value="QFS43338.1"/>
    <property type="molecule type" value="Genomic_DNA"/>
</dbReference>
<proteinExistence type="predicted"/>
<protein>
    <submittedName>
        <fullName evidence="1">Uncharacterized protein</fullName>
    </submittedName>
</protein>
<evidence type="ECO:0000313" key="1">
    <source>
        <dbReference type="EMBL" id="QFS43338.1"/>
    </source>
</evidence>
<name>A0A5P8VSA5_9NOSO</name>